<sequence>MGIDDLSLLHCVALTLATSSGAYWWIKRYESDPGAELPLSILLVYAPLLLSLPLINHIPNVAVALLAIFGSYFSLILLYTTVYRLSPFHPLARYPGPFPAKLSKFWAIHVARSGKEHLYLKALHERYGDFVRIGPNELLIRDPTAIDSILGSDGLPKGPWWDNRPHDPAGAPLVGIRNTVEHSRRRKLWSRAFANQALKDYEEPAAKASKQLVERIQRMVQQREGGGNGQGALLDLAAWMTYFATDFMGTIVFGDNFGLVEDGGDSNGVLQLLKSGQDGIAIFAHVSWTLMFHKIFPSVRETAVLMQKFVVKNVKSRVAIGVGKKDLFYHLRDEEQLEKIRPSLAELTSDSILAVRAGSDKTALVLTALFYYLLRHPSAYKRLQDEVDSVFQRGEEPVDSAKLSEMAWLNACINETVRLQPPIADGTQRMVVRGSGPKVLGENVIPEQTTVFVHTYSIHRDPRNFSSPDSFLPERWLGTDAAITAHNLTAFFPFSYGPYNCVGKNLALLEIRMAVASLVQKFNFQPESEGKKPGVETWEGGLRDFYVLRKGPLWVEVVSRK</sequence>
<keyword evidence="1" id="KW-0503">Monooxygenase</keyword>
<keyword evidence="1" id="KW-0560">Oxidoreductase</keyword>
<gene>
    <name evidence="1" type="ORF">BV25DRAFT_857054</name>
</gene>
<proteinExistence type="predicted"/>
<keyword evidence="2" id="KW-1185">Reference proteome</keyword>
<dbReference type="Proteomes" id="UP000814140">
    <property type="component" value="Unassembled WGS sequence"/>
</dbReference>
<organism evidence="1 2">
    <name type="scientific">Artomyces pyxidatus</name>
    <dbReference type="NCBI Taxonomy" id="48021"/>
    <lineage>
        <taxon>Eukaryota</taxon>
        <taxon>Fungi</taxon>
        <taxon>Dikarya</taxon>
        <taxon>Basidiomycota</taxon>
        <taxon>Agaricomycotina</taxon>
        <taxon>Agaricomycetes</taxon>
        <taxon>Russulales</taxon>
        <taxon>Auriscalpiaceae</taxon>
        <taxon>Artomyces</taxon>
    </lineage>
</organism>
<evidence type="ECO:0000313" key="2">
    <source>
        <dbReference type="Proteomes" id="UP000814140"/>
    </source>
</evidence>
<accession>A0ACB8THA1</accession>
<evidence type="ECO:0000313" key="1">
    <source>
        <dbReference type="EMBL" id="KAI0067765.1"/>
    </source>
</evidence>
<protein>
    <submittedName>
        <fullName evidence="1">High nitrogen upregulated cytochrome P450 monooxygenase 2</fullName>
    </submittedName>
</protein>
<reference evidence="1" key="1">
    <citation type="submission" date="2021-03" db="EMBL/GenBank/DDBJ databases">
        <authorList>
            <consortium name="DOE Joint Genome Institute"/>
            <person name="Ahrendt S."/>
            <person name="Looney B.P."/>
            <person name="Miyauchi S."/>
            <person name="Morin E."/>
            <person name="Drula E."/>
            <person name="Courty P.E."/>
            <person name="Chicoki N."/>
            <person name="Fauchery L."/>
            <person name="Kohler A."/>
            <person name="Kuo A."/>
            <person name="Labutti K."/>
            <person name="Pangilinan J."/>
            <person name="Lipzen A."/>
            <person name="Riley R."/>
            <person name="Andreopoulos W."/>
            <person name="He G."/>
            <person name="Johnson J."/>
            <person name="Barry K.W."/>
            <person name="Grigoriev I.V."/>
            <person name="Nagy L."/>
            <person name="Hibbett D."/>
            <person name="Henrissat B."/>
            <person name="Matheny P.B."/>
            <person name="Labbe J."/>
            <person name="Martin F."/>
        </authorList>
    </citation>
    <scope>NUCLEOTIDE SEQUENCE</scope>
    <source>
        <strain evidence="1">HHB10654</strain>
    </source>
</reference>
<dbReference type="EMBL" id="MU277189">
    <property type="protein sequence ID" value="KAI0067765.1"/>
    <property type="molecule type" value="Genomic_DNA"/>
</dbReference>
<reference evidence="1" key="2">
    <citation type="journal article" date="2022" name="New Phytol.">
        <title>Evolutionary transition to the ectomycorrhizal habit in the genomes of a hyperdiverse lineage of mushroom-forming fungi.</title>
        <authorList>
            <person name="Looney B."/>
            <person name="Miyauchi S."/>
            <person name="Morin E."/>
            <person name="Drula E."/>
            <person name="Courty P.E."/>
            <person name="Kohler A."/>
            <person name="Kuo A."/>
            <person name="LaButti K."/>
            <person name="Pangilinan J."/>
            <person name="Lipzen A."/>
            <person name="Riley R."/>
            <person name="Andreopoulos W."/>
            <person name="He G."/>
            <person name="Johnson J."/>
            <person name="Nolan M."/>
            <person name="Tritt A."/>
            <person name="Barry K.W."/>
            <person name="Grigoriev I.V."/>
            <person name="Nagy L.G."/>
            <person name="Hibbett D."/>
            <person name="Henrissat B."/>
            <person name="Matheny P.B."/>
            <person name="Labbe J."/>
            <person name="Martin F.M."/>
        </authorList>
    </citation>
    <scope>NUCLEOTIDE SEQUENCE</scope>
    <source>
        <strain evidence="1">HHB10654</strain>
    </source>
</reference>
<comment type="caution">
    <text evidence="1">The sequence shown here is derived from an EMBL/GenBank/DDBJ whole genome shotgun (WGS) entry which is preliminary data.</text>
</comment>
<name>A0ACB8THA1_9AGAM</name>